<dbReference type="EMBL" id="CABFNO020001231">
    <property type="protein sequence ID" value="CAG9970431.1"/>
    <property type="molecule type" value="Genomic_DNA"/>
</dbReference>
<dbReference type="OrthoDB" id="4989856at2759"/>
<reference evidence="2 3" key="2">
    <citation type="submission" date="2021-10" db="EMBL/GenBank/DDBJ databases">
        <authorList>
            <person name="Piombo E."/>
        </authorList>
    </citation>
    <scope>NUCLEOTIDE SEQUENCE [LARGE SCALE GENOMIC DNA]</scope>
</reference>
<protein>
    <submittedName>
        <fullName evidence="2">Uncharacterized protein</fullName>
    </submittedName>
</protein>
<organism evidence="2 3">
    <name type="scientific">Clonostachys byssicola</name>
    <dbReference type="NCBI Taxonomy" id="160290"/>
    <lineage>
        <taxon>Eukaryota</taxon>
        <taxon>Fungi</taxon>
        <taxon>Dikarya</taxon>
        <taxon>Ascomycota</taxon>
        <taxon>Pezizomycotina</taxon>
        <taxon>Sordariomycetes</taxon>
        <taxon>Hypocreomycetidae</taxon>
        <taxon>Hypocreales</taxon>
        <taxon>Bionectriaceae</taxon>
        <taxon>Clonostachys</taxon>
    </lineage>
</organism>
<dbReference type="Proteomes" id="UP000754883">
    <property type="component" value="Unassembled WGS sequence"/>
</dbReference>
<comment type="caution">
    <text evidence="2">The sequence shown here is derived from an EMBL/GenBank/DDBJ whole genome shotgun (WGS) entry which is preliminary data.</text>
</comment>
<proteinExistence type="predicted"/>
<evidence type="ECO:0000313" key="3">
    <source>
        <dbReference type="Proteomes" id="UP000754883"/>
    </source>
</evidence>
<accession>A0A9N9TZ15</accession>
<feature type="compositionally biased region" description="Basic and acidic residues" evidence="1">
    <location>
        <begin position="237"/>
        <end position="246"/>
    </location>
</feature>
<name>A0A9N9TZ15_9HYPO</name>
<reference evidence="3" key="1">
    <citation type="submission" date="2019-06" db="EMBL/GenBank/DDBJ databases">
        <authorList>
            <person name="Broberg M."/>
        </authorList>
    </citation>
    <scope>NUCLEOTIDE SEQUENCE [LARGE SCALE GENOMIC DNA]</scope>
</reference>
<evidence type="ECO:0000256" key="1">
    <source>
        <dbReference type="SAM" id="MobiDB-lite"/>
    </source>
</evidence>
<keyword evidence="3" id="KW-1185">Reference proteome</keyword>
<gene>
    <name evidence="2" type="ORF">CBYS24578_00018141</name>
</gene>
<dbReference type="AlphaFoldDB" id="A0A9N9TZ15"/>
<feature type="region of interest" description="Disordered" evidence="1">
    <location>
        <begin position="208"/>
        <end position="267"/>
    </location>
</feature>
<sequence length="346" mass="38778">MESATLYELDKPVQQMRGTWQCWWLALLEVARVSGKLEPSFKEQGTLGKFYEKRRAEISAKGADGKGVPNEGELPEGLVEKHSDLKAFLQINPKTGPVLDSAKTKFFVYGPEWQRMVMFFLLETSDKAPWNMPAGTVNTSDRAKVLTLLLQRLGVKGISFGKEHNVTGFELGNRVDDLDHNQYLILDKANSDKSIRTGHCMAGIVERVPTPETEHEEEMPKQPEPSSTFKSQPAKKTKLEPIDKKKLAATKTQKPLVTKKQSPEPKKSRTYNNKILVYNQSIGRTETLPCMVQRVGNKEGLISESASKFLIKSKEQKWVINWFLPVNIVSPVGTDVPGTGPIKSKL</sequence>
<evidence type="ECO:0000313" key="2">
    <source>
        <dbReference type="EMBL" id="CAG9970431.1"/>
    </source>
</evidence>